<reference evidence="2" key="1">
    <citation type="submission" date="2008-04" db="EMBL/GenBank/DDBJ databases">
        <title>Complete sequence of chromosome 2 of Burkholderia ambifaria MC40-6.</title>
        <authorList>
            <person name="Copeland A."/>
            <person name="Lucas S."/>
            <person name="Lapidus A."/>
            <person name="Glavina del Rio T."/>
            <person name="Dalin E."/>
            <person name="Tice H."/>
            <person name="Pitluck S."/>
            <person name="Chain P."/>
            <person name="Malfatti S."/>
            <person name="Shin M."/>
            <person name="Vergez L."/>
            <person name="Lang D."/>
            <person name="Schmutz J."/>
            <person name="Larimer F."/>
            <person name="Land M."/>
            <person name="Hauser L."/>
            <person name="Kyrpides N."/>
            <person name="Lykidis A."/>
            <person name="Ramette A."/>
            <person name="Konstantinidis K."/>
            <person name="Tiedje J."/>
            <person name="Richardson P."/>
        </authorList>
    </citation>
    <scope>NUCLEOTIDE SEQUENCE [LARGE SCALE GENOMIC DNA]</scope>
    <source>
        <strain evidence="2">MC40-6</strain>
    </source>
</reference>
<protein>
    <submittedName>
        <fullName evidence="1">Short-chain dehydrogenase/reductase SDR</fullName>
    </submittedName>
</protein>
<dbReference type="KEGG" id="bac:BamMC406_4345"/>
<dbReference type="EMBL" id="CP001026">
    <property type="protein sequence ID" value="ACB66806.1"/>
    <property type="molecule type" value="Genomic_DNA"/>
</dbReference>
<dbReference type="HOGENOM" id="CLU_3005213_0_0_4"/>
<dbReference type="OrthoDB" id="4690547at2"/>
<dbReference type="AlphaFoldDB" id="B1YWU4"/>
<gene>
    <name evidence="1" type="ordered locus">BamMC406_4345</name>
</gene>
<evidence type="ECO:0000313" key="2">
    <source>
        <dbReference type="Proteomes" id="UP000001680"/>
    </source>
</evidence>
<sequence>MLNAHGLTPDAFAARVFDGIRDGRYWLIPQPETIDGVLQRRTADILAARDPSLPSL</sequence>
<dbReference type="Proteomes" id="UP000001680">
    <property type="component" value="Chromosome 2"/>
</dbReference>
<name>B1YWU4_BURA4</name>
<evidence type="ECO:0000313" key="1">
    <source>
        <dbReference type="EMBL" id="ACB66806.1"/>
    </source>
</evidence>
<accession>B1YWU4</accession>
<proteinExistence type="predicted"/>
<organism evidence="1 2">
    <name type="scientific">Burkholderia ambifaria (strain MC40-6)</name>
    <dbReference type="NCBI Taxonomy" id="398577"/>
    <lineage>
        <taxon>Bacteria</taxon>
        <taxon>Pseudomonadati</taxon>
        <taxon>Pseudomonadota</taxon>
        <taxon>Betaproteobacteria</taxon>
        <taxon>Burkholderiales</taxon>
        <taxon>Burkholderiaceae</taxon>
        <taxon>Burkholderia</taxon>
        <taxon>Burkholderia cepacia complex</taxon>
    </lineage>
</organism>